<reference evidence="1" key="1">
    <citation type="journal article" date="2014" name="Front. Microbiol.">
        <title>High frequency of phylogenetically diverse reductive dehalogenase-homologous genes in deep subseafloor sedimentary metagenomes.</title>
        <authorList>
            <person name="Kawai M."/>
            <person name="Futagami T."/>
            <person name="Toyoda A."/>
            <person name="Takaki Y."/>
            <person name="Nishi S."/>
            <person name="Hori S."/>
            <person name="Arai W."/>
            <person name="Tsubouchi T."/>
            <person name="Morono Y."/>
            <person name="Uchiyama I."/>
            <person name="Ito T."/>
            <person name="Fujiyama A."/>
            <person name="Inagaki F."/>
            <person name="Takami H."/>
        </authorList>
    </citation>
    <scope>NUCLEOTIDE SEQUENCE</scope>
    <source>
        <strain evidence="1">Expedition CK06-06</strain>
    </source>
</reference>
<gene>
    <name evidence="1" type="ORF">S01H4_15307</name>
</gene>
<sequence>MATIRLGTSIVLSPAGAIIPTAAGVEQKQIEGTNHSYYVLAFDKDTTEIACWQFLMPFSYDEGNVKVQIYWVATVTAGAVIFDVSPGHAGDSDSCDPVLPPYVCATVTVDGTSRDINISSCTLVTPFNAGEYAIVRIRRVAGAGGDTMAGDAEIIAVILQWV</sequence>
<dbReference type="EMBL" id="BART01006711">
    <property type="protein sequence ID" value="GAG68437.1"/>
    <property type="molecule type" value="Genomic_DNA"/>
</dbReference>
<comment type="caution">
    <text evidence="1">The sequence shown here is derived from an EMBL/GenBank/DDBJ whole genome shotgun (WGS) entry which is preliminary data.</text>
</comment>
<dbReference type="AlphaFoldDB" id="X1AF51"/>
<proteinExistence type="predicted"/>
<evidence type="ECO:0000313" key="1">
    <source>
        <dbReference type="EMBL" id="GAG68437.1"/>
    </source>
</evidence>
<protein>
    <submittedName>
        <fullName evidence="1">Uncharacterized protein</fullName>
    </submittedName>
</protein>
<organism evidence="1">
    <name type="scientific">marine sediment metagenome</name>
    <dbReference type="NCBI Taxonomy" id="412755"/>
    <lineage>
        <taxon>unclassified sequences</taxon>
        <taxon>metagenomes</taxon>
        <taxon>ecological metagenomes</taxon>
    </lineage>
</organism>
<name>X1AF51_9ZZZZ</name>
<accession>X1AF51</accession>